<accession>A0A242CI75</accession>
<feature type="transmembrane region" description="Helical" evidence="1">
    <location>
        <begin position="366"/>
        <end position="385"/>
    </location>
</feature>
<dbReference type="EMBL" id="NGLE01000001">
    <property type="protein sequence ID" value="OTO09926.1"/>
    <property type="molecule type" value="Genomic_DNA"/>
</dbReference>
<comment type="caution">
    <text evidence="3">The sequence shown here is derived from an EMBL/GenBank/DDBJ whole genome shotgun (WGS) entry which is preliminary data.</text>
</comment>
<evidence type="ECO:0008006" key="5">
    <source>
        <dbReference type="Google" id="ProtNLM"/>
    </source>
</evidence>
<gene>
    <name evidence="3" type="ORF">A5880_000609</name>
    <name evidence="2" type="ORF">A5880_002711</name>
</gene>
<keyword evidence="1" id="KW-0472">Membrane</keyword>
<dbReference type="Gene3D" id="2.20.28.30">
    <property type="entry name" value="RNA polymerase ii, chain L"/>
    <property type="match status" value="1"/>
</dbReference>
<keyword evidence="1" id="KW-0812">Transmembrane</keyword>
<dbReference type="STRING" id="1834181.A5880_000609"/>
<protein>
    <recommendedName>
        <fullName evidence="5">DZANK-type domain-containing protein</fullName>
    </recommendedName>
</protein>
<dbReference type="EMBL" id="NGLE02000001">
    <property type="protein sequence ID" value="MEI5995121.1"/>
    <property type="molecule type" value="Genomic_DNA"/>
</dbReference>
<evidence type="ECO:0000313" key="3">
    <source>
        <dbReference type="EMBL" id="OTO09926.1"/>
    </source>
</evidence>
<evidence type="ECO:0000313" key="4">
    <source>
        <dbReference type="Proteomes" id="UP000195139"/>
    </source>
</evidence>
<dbReference type="Proteomes" id="UP000195139">
    <property type="component" value="Unassembled WGS sequence"/>
</dbReference>
<dbReference type="RefSeq" id="WP_086329538.1">
    <property type="nucleotide sequence ID" value="NZ_NGLE02000001.1"/>
</dbReference>
<keyword evidence="1" id="KW-1133">Transmembrane helix</keyword>
<keyword evidence="4" id="KW-1185">Reference proteome</keyword>
<evidence type="ECO:0000313" key="2">
    <source>
        <dbReference type="EMBL" id="MEI5995121.1"/>
    </source>
</evidence>
<reference evidence="2 4" key="2">
    <citation type="submission" date="2018-07" db="EMBL/GenBank/DDBJ databases">
        <title>The Genome Sequence of Enterococcus sp. DIV0659b.</title>
        <authorList>
            <consortium name="The Broad Institute Genomics Platform"/>
            <consortium name="The Broad Institute Genomic Center for Infectious Diseases"/>
            <person name="Earl A."/>
            <person name="Manson A."/>
            <person name="Schwartman J."/>
            <person name="Gilmore M."/>
            <person name="Abouelleil A."/>
            <person name="Cao P."/>
            <person name="Chapman S."/>
            <person name="Cusick C."/>
            <person name="Shea T."/>
            <person name="Young S."/>
            <person name="Neafsey D."/>
            <person name="Nusbaum C."/>
            <person name="Birren B."/>
        </authorList>
    </citation>
    <scope>NUCLEOTIDE SEQUENCE [LARGE SCALE GENOMIC DNA]</scope>
    <source>
        <strain evidence="2 4">4G2_DIV0659</strain>
    </source>
</reference>
<sequence length="417" mass="47377">MGDSLVQNQCTSCGGAITDPNVKHCPHCGTMQDVIQASIDEKNRQVELCPNCGSPVTFNIEKQQFACDFCHSTFTTKAEKEFDNLAFEADELVPFQVPEGLAKMKFYEWLIKGKNVPLDILDRSSNITLEQIYIPYMSASIEYEGSWGADIGYNRTEKYTDYETKEDKNGNKYSEPVTKTRTVTDWNHASDIFSGSAFTSYLISSELTGAAETFVEAFDFEKILANITAFDDHYTAGTRQLRISPEKASESIRLVRDFAREAAEEEMLDILPGDRNKNAKLTTFSYELTSKYVYVPFWKISYKYEGIDYFVVVTASSKEEITMDGSRPTSEEHSGFEKSLKKKGRFGLLGVLISLPLFYVDMDILHGLGFVLLIAGMGVWLYFAVQRFRFNHSNKKQLKSSLEEHMEYKSLAQKYQV</sequence>
<organism evidence="3">
    <name type="scientific">Candidatus Enterococcus mansonii</name>
    <dbReference type="NCBI Taxonomy" id="1834181"/>
    <lineage>
        <taxon>Bacteria</taxon>
        <taxon>Bacillati</taxon>
        <taxon>Bacillota</taxon>
        <taxon>Bacilli</taxon>
        <taxon>Lactobacillales</taxon>
        <taxon>Enterococcaceae</taxon>
        <taxon>Enterococcus</taxon>
    </lineage>
</organism>
<dbReference type="AlphaFoldDB" id="A0A242CI75"/>
<name>A0A242CI75_9ENTE</name>
<dbReference type="OrthoDB" id="3182597at2"/>
<reference evidence="3" key="1">
    <citation type="submission" date="2017-05" db="EMBL/GenBank/DDBJ databases">
        <title>The Genome Sequence of Enterococcus sp. 4G2_DIV0659.</title>
        <authorList>
            <consortium name="The Broad Institute Genomics Platform"/>
            <consortium name="The Broad Institute Genomic Center for Infectious Diseases"/>
            <person name="Earl A."/>
            <person name="Manson A."/>
            <person name="Schwartman J."/>
            <person name="Gilmore M."/>
            <person name="Abouelleil A."/>
            <person name="Cao P."/>
            <person name="Chapman S."/>
            <person name="Cusick C."/>
            <person name="Shea T."/>
            <person name="Young S."/>
            <person name="Neafsey D."/>
            <person name="Nusbaum C."/>
            <person name="Birren B."/>
        </authorList>
    </citation>
    <scope>NUCLEOTIDE SEQUENCE [LARGE SCALE GENOMIC DNA]</scope>
    <source>
        <strain evidence="3">4G2_DIV0659</strain>
    </source>
</reference>
<proteinExistence type="predicted"/>
<evidence type="ECO:0000256" key="1">
    <source>
        <dbReference type="SAM" id="Phobius"/>
    </source>
</evidence>